<dbReference type="AlphaFoldDB" id="A0A3E4TTJ7"/>
<evidence type="ECO:0000313" key="3">
    <source>
        <dbReference type="EMBL" id="RGL95125.1"/>
    </source>
</evidence>
<dbReference type="PRINTS" id="PR00081">
    <property type="entry name" value="GDHRDH"/>
</dbReference>
<dbReference type="GO" id="GO:0016491">
    <property type="term" value="F:oxidoreductase activity"/>
    <property type="evidence" value="ECO:0007669"/>
    <property type="project" value="UniProtKB-KW"/>
</dbReference>
<protein>
    <submittedName>
        <fullName evidence="3">SDR family NAD(P)-dependent oxidoreductase</fullName>
    </submittedName>
</protein>
<name>A0A3E4TTJ7_9FIRM</name>
<accession>A0A3E4TTJ7</accession>
<dbReference type="PANTHER" id="PTHR42901:SF1">
    <property type="entry name" value="ALCOHOL DEHYDROGENASE"/>
    <property type="match status" value="1"/>
</dbReference>
<organism evidence="3 4">
    <name type="scientific">Hungatella hathewayi</name>
    <dbReference type="NCBI Taxonomy" id="154046"/>
    <lineage>
        <taxon>Bacteria</taxon>
        <taxon>Bacillati</taxon>
        <taxon>Bacillota</taxon>
        <taxon>Clostridia</taxon>
        <taxon>Lachnospirales</taxon>
        <taxon>Lachnospiraceae</taxon>
        <taxon>Hungatella</taxon>
    </lineage>
</organism>
<evidence type="ECO:0000256" key="1">
    <source>
        <dbReference type="ARBA" id="ARBA00006484"/>
    </source>
</evidence>
<evidence type="ECO:0000256" key="2">
    <source>
        <dbReference type="ARBA" id="ARBA00023002"/>
    </source>
</evidence>
<gene>
    <name evidence="3" type="ORF">DXC39_28275</name>
</gene>
<dbReference type="RefSeq" id="WP_117623938.1">
    <property type="nucleotide sequence ID" value="NZ_QRQF01000054.1"/>
</dbReference>
<evidence type="ECO:0000313" key="4">
    <source>
        <dbReference type="Proteomes" id="UP000261257"/>
    </source>
</evidence>
<comment type="similarity">
    <text evidence="1">Belongs to the short-chain dehydrogenases/reductases (SDR) family.</text>
</comment>
<proteinExistence type="inferred from homology"/>
<keyword evidence="2" id="KW-0560">Oxidoreductase</keyword>
<dbReference type="EMBL" id="QSSQ01000047">
    <property type="protein sequence ID" value="RGL95125.1"/>
    <property type="molecule type" value="Genomic_DNA"/>
</dbReference>
<dbReference type="CDD" id="cd05233">
    <property type="entry name" value="SDR_c"/>
    <property type="match status" value="1"/>
</dbReference>
<sequence>MNRKQIAVVTGAHSGLGKEFVKLLTEDGTISEIWAIARNKEKLDQLISEFGNRVRVFSLVLSDRTSFSVIEKLFLEERIHITYLINNTGYAKFCSYDDITVDESLNMIDLNVSAVVALGLICIPYMKKGSHIINIASQASFFPLPYQNIYSSTKAFVSNYTRALNVELKNKGITAIAVCPGWMKTGLFDRGTIGADRATNNFSGMVTPDVVAAKALSDAKKGKDISIYGLPVKLTCLFSKVTPPKLIMRIWLMLQGIKP</sequence>
<comment type="caution">
    <text evidence="3">The sequence shown here is derived from an EMBL/GenBank/DDBJ whole genome shotgun (WGS) entry which is preliminary data.</text>
</comment>
<reference evidence="3 4" key="1">
    <citation type="submission" date="2018-08" db="EMBL/GenBank/DDBJ databases">
        <title>A genome reference for cultivated species of the human gut microbiota.</title>
        <authorList>
            <person name="Zou Y."/>
            <person name="Xue W."/>
            <person name="Luo G."/>
        </authorList>
    </citation>
    <scope>NUCLEOTIDE SEQUENCE [LARGE SCALE GENOMIC DNA]</scope>
    <source>
        <strain evidence="3 4">TF05-11AC</strain>
    </source>
</reference>
<dbReference type="Pfam" id="PF00106">
    <property type="entry name" value="adh_short"/>
    <property type="match status" value="1"/>
</dbReference>
<dbReference type="InterPro" id="IPR036291">
    <property type="entry name" value="NAD(P)-bd_dom_sf"/>
</dbReference>
<dbReference type="PANTHER" id="PTHR42901">
    <property type="entry name" value="ALCOHOL DEHYDROGENASE"/>
    <property type="match status" value="1"/>
</dbReference>
<dbReference type="InterPro" id="IPR002347">
    <property type="entry name" value="SDR_fam"/>
</dbReference>
<dbReference type="Gene3D" id="3.40.50.720">
    <property type="entry name" value="NAD(P)-binding Rossmann-like Domain"/>
    <property type="match status" value="1"/>
</dbReference>
<dbReference type="SUPFAM" id="SSF51735">
    <property type="entry name" value="NAD(P)-binding Rossmann-fold domains"/>
    <property type="match status" value="1"/>
</dbReference>
<dbReference type="Proteomes" id="UP000261257">
    <property type="component" value="Unassembled WGS sequence"/>
</dbReference>